<name>A0A6F8VF05_9PROT</name>
<dbReference type="AlphaFoldDB" id="A0A6F8VF05"/>
<proteinExistence type="predicted"/>
<accession>A0A6F8VF05</accession>
<dbReference type="EMBL" id="AP022853">
    <property type="protein sequence ID" value="BCB28298.1"/>
    <property type="molecule type" value="Genomic_DNA"/>
</dbReference>
<organism evidence="1 2">
    <name type="scientific">Sulfurimicrobium lacus</name>
    <dbReference type="NCBI Taxonomy" id="2715678"/>
    <lineage>
        <taxon>Bacteria</taxon>
        <taxon>Pseudomonadati</taxon>
        <taxon>Pseudomonadota</taxon>
        <taxon>Betaproteobacteria</taxon>
        <taxon>Nitrosomonadales</taxon>
        <taxon>Sulfuricellaceae</taxon>
        <taxon>Sulfurimicrobium</taxon>
    </lineage>
</organism>
<keyword evidence="2" id="KW-1185">Reference proteome</keyword>
<gene>
    <name evidence="1" type="ORF">SKTS_31840</name>
</gene>
<dbReference type="KEGG" id="slac:SKTS_31840"/>
<evidence type="ECO:0000313" key="1">
    <source>
        <dbReference type="EMBL" id="BCB28298.1"/>
    </source>
</evidence>
<evidence type="ECO:0008006" key="3">
    <source>
        <dbReference type="Google" id="ProtNLM"/>
    </source>
</evidence>
<dbReference type="Proteomes" id="UP000502260">
    <property type="component" value="Chromosome"/>
</dbReference>
<protein>
    <recommendedName>
        <fullName evidence="3">Nucleotidyltransferase</fullName>
    </recommendedName>
</protein>
<evidence type="ECO:0000313" key="2">
    <source>
        <dbReference type="Proteomes" id="UP000502260"/>
    </source>
</evidence>
<sequence length="203" mass="22717">MTRHMTKDSSPQRRQMRELIAQSAARLIAEDGIQDYAAAKRKAARQIGVPDSHSLPSNAEVETALRAYQELYQKDEQPARLKSLRQEALTAMQLLERFNPHLTGSVLSGTATRHSDINLQLFTDNVKEVELFLLNSGMPYETGEKRFRINDEMLPVPTFTLQGETAEIRLAVFGTDDLRKNAAAGKSPDRAKIRQVEAILAIA</sequence>
<reference evidence="2" key="1">
    <citation type="submission" date="2020-03" db="EMBL/GenBank/DDBJ databases">
        <title>Complete genome sequence of sulfur-oxidizing bacterium skT11.</title>
        <authorList>
            <person name="Kanda M."/>
            <person name="Kojima H."/>
            <person name="Fukui M."/>
        </authorList>
    </citation>
    <scope>NUCLEOTIDE SEQUENCE [LARGE SCALE GENOMIC DNA]</scope>
    <source>
        <strain evidence="2">skT11</strain>
    </source>
</reference>